<dbReference type="InterPro" id="IPR036291">
    <property type="entry name" value="NAD(P)-bd_dom_sf"/>
</dbReference>
<dbReference type="AlphaFoldDB" id="A0A9P8VL40"/>
<dbReference type="OrthoDB" id="542013at2759"/>
<gene>
    <name evidence="2" type="ORF">F5X68DRAFT_257166</name>
</gene>
<dbReference type="Gene3D" id="3.40.50.720">
    <property type="entry name" value="NAD(P)-binding Rossmann-like Domain"/>
    <property type="match status" value="1"/>
</dbReference>
<keyword evidence="1" id="KW-0560">Oxidoreductase</keyword>
<evidence type="ECO:0000313" key="3">
    <source>
        <dbReference type="Proteomes" id="UP000770015"/>
    </source>
</evidence>
<accession>A0A9P8VL40</accession>
<keyword evidence="3" id="KW-1185">Reference proteome</keyword>
<organism evidence="2 3">
    <name type="scientific">Plectosphaerella plurivora</name>
    <dbReference type="NCBI Taxonomy" id="936078"/>
    <lineage>
        <taxon>Eukaryota</taxon>
        <taxon>Fungi</taxon>
        <taxon>Dikarya</taxon>
        <taxon>Ascomycota</taxon>
        <taxon>Pezizomycotina</taxon>
        <taxon>Sordariomycetes</taxon>
        <taxon>Hypocreomycetidae</taxon>
        <taxon>Glomerellales</taxon>
        <taxon>Plectosphaerellaceae</taxon>
        <taxon>Plectosphaerella</taxon>
    </lineage>
</organism>
<dbReference type="EMBL" id="JAGSXJ010000001">
    <property type="protein sequence ID" value="KAH6696836.1"/>
    <property type="molecule type" value="Genomic_DNA"/>
</dbReference>
<proteinExistence type="predicted"/>
<dbReference type="PANTHER" id="PTHR43157:SF31">
    <property type="entry name" value="PHOSPHATIDYLINOSITOL-GLYCAN BIOSYNTHESIS CLASS F PROTEIN"/>
    <property type="match status" value="1"/>
</dbReference>
<comment type="caution">
    <text evidence="2">The sequence shown here is derived from an EMBL/GenBank/DDBJ whole genome shotgun (WGS) entry which is preliminary data.</text>
</comment>
<evidence type="ECO:0000256" key="1">
    <source>
        <dbReference type="ARBA" id="ARBA00023002"/>
    </source>
</evidence>
<reference evidence="2" key="1">
    <citation type="journal article" date="2021" name="Nat. Commun.">
        <title>Genetic determinants of endophytism in the Arabidopsis root mycobiome.</title>
        <authorList>
            <person name="Mesny F."/>
            <person name="Miyauchi S."/>
            <person name="Thiergart T."/>
            <person name="Pickel B."/>
            <person name="Atanasova L."/>
            <person name="Karlsson M."/>
            <person name="Huettel B."/>
            <person name="Barry K.W."/>
            <person name="Haridas S."/>
            <person name="Chen C."/>
            <person name="Bauer D."/>
            <person name="Andreopoulos W."/>
            <person name="Pangilinan J."/>
            <person name="LaButti K."/>
            <person name="Riley R."/>
            <person name="Lipzen A."/>
            <person name="Clum A."/>
            <person name="Drula E."/>
            <person name="Henrissat B."/>
            <person name="Kohler A."/>
            <person name="Grigoriev I.V."/>
            <person name="Martin F.M."/>
            <person name="Hacquard S."/>
        </authorList>
    </citation>
    <scope>NUCLEOTIDE SEQUENCE</scope>
    <source>
        <strain evidence="2">MPI-SDFR-AT-0117</strain>
    </source>
</reference>
<dbReference type="PRINTS" id="PR00081">
    <property type="entry name" value="GDHRDH"/>
</dbReference>
<evidence type="ECO:0000313" key="2">
    <source>
        <dbReference type="EMBL" id="KAH6696836.1"/>
    </source>
</evidence>
<dbReference type="SUPFAM" id="SSF51735">
    <property type="entry name" value="NAD(P)-binding Rossmann-fold domains"/>
    <property type="match status" value="1"/>
</dbReference>
<dbReference type="Pfam" id="PF00106">
    <property type="entry name" value="adh_short"/>
    <property type="match status" value="1"/>
</dbReference>
<dbReference type="Proteomes" id="UP000770015">
    <property type="component" value="Unassembled WGS sequence"/>
</dbReference>
<dbReference type="InterPro" id="IPR002347">
    <property type="entry name" value="SDR_fam"/>
</dbReference>
<protein>
    <submittedName>
        <fullName evidence="2">Retinol dehydrogenase</fullName>
    </submittedName>
</protein>
<dbReference type="GO" id="GO:0016491">
    <property type="term" value="F:oxidoreductase activity"/>
    <property type="evidence" value="ECO:0007669"/>
    <property type="project" value="UniProtKB-KW"/>
</dbReference>
<sequence>MAEWLPSLFNHFRAYPYPEGDFSGKTVIVTGANVGLGLEASRHFARLEAQRIILTCRDTTKGEAARKDIQSSLATAGTSSSSAVLEVWQLDLADVSSIRSFAKRVDSELERVDYFMSNAGLGFGPYRQTAEGWEEQLGVNVIGTFLLALLVLPAMRRTTEKYGVKARLCVTASTASHLARFSERKEPHVLQAINSNTDLSDRYKLTKLLQIMIVRQLAMAMRLSSKNDNIIVTSIHPGLCSTDLFRSFALPLKIPHQVILKIIARTPEMGSRTLLAAALSKDEAEADQKTATHGRFLDECAVGRFPDLMLGQDGEALQVEIWKELLEALEGIEPGVGTNL</sequence>
<dbReference type="PANTHER" id="PTHR43157">
    <property type="entry name" value="PHOSPHATIDYLINOSITOL-GLYCAN BIOSYNTHESIS CLASS F PROTEIN-RELATED"/>
    <property type="match status" value="1"/>
</dbReference>
<name>A0A9P8VL40_9PEZI</name>